<dbReference type="Proteomes" id="UP000012589">
    <property type="component" value="Unassembled WGS sequence"/>
</dbReference>
<keyword evidence="2" id="KW-1185">Reference proteome</keyword>
<dbReference type="AlphaFoldDB" id="N1ZVT7"/>
<dbReference type="HOGENOM" id="CLU_3373814_0_0_9"/>
<comment type="caution">
    <text evidence="1">The sequence shown here is derived from an EMBL/GenBank/DDBJ whole genome shotgun (WGS) entry which is preliminary data.</text>
</comment>
<dbReference type="EMBL" id="AQFT01000136">
    <property type="protein sequence ID" value="EMZ21147.1"/>
    <property type="molecule type" value="Genomic_DNA"/>
</dbReference>
<dbReference type="STRING" id="1235802.C823_04720"/>
<reference evidence="1 2" key="1">
    <citation type="journal article" date="2014" name="Genome Announc.">
        <title>Draft genome sequences of the altered schaedler flora, a defined bacterial community from gnotobiotic mice.</title>
        <authorList>
            <person name="Wannemuehler M.J."/>
            <person name="Overstreet A.M."/>
            <person name="Ward D.V."/>
            <person name="Phillips G.J."/>
        </authorList>
    </citation>
    <scope>NUCLEOTIDE SEQUENCE [LARGE SCALE GENOMIC DNA]</scope>
    <source>
        <strain evidence="1 2">ASF492</strain>
    </source>
</reference>
<evidence type="ECO:0000313" key="1">
    <source>
        <dbReference type="EMBL" id="EMZ21147.1"/>
    </source>
</evidence>
<gene>
    <name evidence="1" type="ORF">C823_04720</name>
</gene>
<organism evidence="1 2">
    <name type="scientific">Eubacterium plexicaudatum ASF492</name>
    <dbReference type="NCBI Taxonomy" id="1235802"/>
    <lineage>
        <taxon>Bacteria</taxon>
        <taxon>Bacillati</taxon>
        <taxon>Bacillota</taxon>
        <taxon>Clostridia</taxon>
        <taxon>Eubacteriales</taxon>
        <taxon>Eubacteriaceae</taxon>
        <taxon>Eubacterium</taxon>
    </lineage>
</organism>
<sequence length="34" mass="4272">MNYEVEDQYNVFIKDVETGLLSHELYLRERRVRR</sequence>
<accession>N1ZVT7</accession>
<evidence type="ECO:0000313" key="2">
    <source>
        <dbReference type="Proteomes" id="UP000012589"/>
    </source>
</evidence>
<proteinExistence type="predicted"/>
<name>N1ZVT7_9FIRM</name>
<protein>
    <submittedName>
        <fullName evidence="1">Uncharacterized protein</fullName>
    </submittedName>
</protein>